<dbReference type="EMBL" id="CP053708">
    <property type="protein sequence ID" value="QKE92186.1"/>
    <property type="molecule type" value="Genomic_DNA"/>
</dbReference>
<comment type="subcellular location">
    <subcellularLocation>
        <location evidence="5">Cell membrane</location>
        <topology evidence="5">Multi-pass membrane protein</topology>
    </subcellularLocation>
    <subcellularLocation>
        <location evidence="1">Membrane</location>
        <topology evidence="1">Multi-pass membrane protein</topology>
    </subcellularLocation>
</comment>
<feature type="transmembrane region" description="Helical" evidence="5">
    <location>
        <begin position="109"/>
        <end position="128"/>
    </location>
</feature>
<sequence>MPTNPLISPAYAVSGLLVGILVGFTGVGGGSLMTPLLVLLFRFHPATAIGTDLLFAATTKTAGTLVHGFAGTVDWRVVGLLATGSLPGTVATLAIIYRLGPPLASTGHLLSVALGVALLLTAASLVFRDRIMRWAQQHDLNPGSRRAALLTVMLGLYLGVAVTISSVGAGAIGVTALILLYPTMPIARVVGSDIAHAVPLTLLAGAGHWLIGSVDWHLFASLIVGSIPGVVIGSLIGTRISERVLRPALALILVVVGVKLLG</sequence>
<feature type="transmembrane region" description="Helical" evidence="5">
    <location>
        <begin position="53"/>
        <end position="71"/>
    </location>
</feature>
<evidence type="ECO:0000256" key="2">
    <source>
        <dbReference type="ARBA" id="ARBA00022692"/>
    </source>
</evidence>
<dbReference type="PANTHER" id="PTHR43701">
    <property type="entry name" value="MEMBRANE TRANSPORTER PROTEIN MJ0441-RELATED"/>
    <property type="match status" value="1"/>
</dbReference>
<dbReference type="KEGG" id="lck:HN018_21035"/>
<proteinExistence type="inferred from homology"/>
<feature type="transmembrane region" description="Helical" evidence="5">
    <location>
        <begin position="193"/>
        <end position="211"/>
    </location>
</feature>
<feature type="transmembrane region" description="Helical" evidence="5">
    <location>
        <begin position="12"/>
        <end position="41"/>
    </location>
</feature>
<feature type="transmembrane region" description="Helical" evidence="5">
    <location>
        <begin position="217"/>
        <end position="237"/>
    </location>
</feature>
<feature type="transmembrane region" description="Helical" evidence="5">
    <location>
        <begin position="77"/>
        <end position="97"/>
    </location>
</feature>
<dbReference type="InterPro" id="IPR002781">
    <property type="entry name" value="TM_pro_TauE-like"/>
</dbReference>
<dbReference type="Proteomes" id="UP000500767">
    <property type="component" value="Chromosome"/>
</dbReference>
<keyword evidence="2 5" id="KW-0812">Transmembrane</keyword>
<evidence type="ECO:0000256" key="1">
    <source>
        <dbReference type="ARBA" id="ARBA00004141"/>
    </source>
</evidence>
<evidence type="ECO:0000313" key="6">
    <source>
        <dbReference type="EMBL" id="QKE92186.1"/>
    </source>
</evidence>
<gene>
    <name evidence="6" type="ORF">HN018_21035</name>
</gene>
<organism evidence="6 7">
    <name type="scientific">Lichenicola cladoniae</name>
    <dbReference type="NCBI Taxonomy" id="1484109"/>
    <lineage>
        <taxon>Bacteria</taxon>
        <taxon>Pseudomonadati</taxon>
        <taxon>Pseudomonadota</taxon>
        <taxon>Alphaproteobacteria</taxon>
        <taxon>Acetobacterales</taxon>
        <taxon>Acetobacteraceae</taxon>
        <taxon>Lichenicola</taxon>
    </lineage>
</organism>
<evidence type="ECO:0000256" key="5">
    <source>
        <dbReference type="RuleBase" id="RU363041"/>
    </source>
</evidence>
<keyword evidence="4 5" id="KW-0472">Membrane</keyword>
<dbReference type="Pfam" id="PF01925">
    <property type="entry name" value="TauE"/>
    <property type="match status" value="1"/>
</dbReference>
<dbReference type="GO" id="GO:0005886">
    <property type="term" value="C:plasma membrane"/>
    <property type="evidence" value="ECO:0007669"/>
    <property type="project" value="UniProtKB-SubCell"/>
</dbReference>
<evidence type="ECO:0000256" key="3">
    <source>
        <dbReference type="ARBA" id="ARBA00022989"/>
    </source>
</evidence>
<protein>
    <recommendedName>
        <fullName evidence="5">Probable membrane transporter protein</fullName>
    </recommendedName>
</protein>
<dbReference type="RefSeq" id="WP_171836978.1">
    <property type="nucleotide sequence ID" value="NZ_CP053708.1"/>
</dbReference>
<dbReference type="InterPro" id="IPR051598">
    <property type="entry name" value="TSUP/Inactive_protease-like"/>
</dbReference>
<accession>A0A6M8HVC8</accession>
<dbReference type="AlphaFoldDB" id="A0A6M8HVC8"/>
<evidence type="ECO:0000256" key="4">
    <source>
        <dbReference type="ARBA" id="ARBA00023136"/>
    </source>
</evidence>
<keyword evidence="3 5" id="KW-1133">Transmembrane helix</keyword>
<evidence type="ECO:0000313" key="7">
    <source>
        <dbReference type="Proteomes" id="UP000500767"/>
    </source>
</evidence>
<keyword evidence="5" id="KW-1003">Cell membrane</keyword>
<keyword evidence="7" id="KW-1185">Reference proteome</keyword>
<feature type="transmembrane region" description="Helical" evidence="5">
    <location>
        <begin position="148"/>
        <end position="181"/>
    </location>
</feature>
<dbReference type="PANTHER" id="PTHR43701:SF2">
    <property type="entry name" value="MEMBRANE TRANSPORTER PROTEIN YJNA-RELATED"/>
    <property type="match status" value="1"/>
</dbReference>
<feature type="transmembrane region" description="Helical" evidence="5">
    <location>
        <begin position="244"/>
        <end position="261"/>
    </location>
</feature>
<name>A0A6M8HVC8_9PROT</name>
<comment type="similarity">
    <text evidence="5">Belongs to the 4-toluene sulfonate uptake permease (TSUP) (TC 2.A.102) family.</text>
</comment>
<reference evidence="6 7" key="1">
    <citation type="journal article" date="2014" name="World J. Microbiol. Biotechnol.">
        <title>Biodiversity and physiological characteristics of Antarctic and Arctic lichens-associated bacteria.</title>
        <authorList>
            <person name="Lee Y.M."/>
            <person name="Kim E.H."/>
            <person name="Lee H.K."/>
            <person name="Hong S.G."/>
        </authorList>
    </citation>
    <scope>NUCLEOTIDE SEQUENCE [LARGE SCALE GENOMIC DNA]</scope>
    <source>
        <strain evidence="6 7">PAMC 26569</strain>
    </source>
</reference>